<evidence type="ECO:0000313" key="2">
    <source>
        <dbReference type="EMBL" id="ENN87647.1"/>
    </source>
</evidence>
<dbReference type="PATRIC" id="fig|363754.4.peg.2077"/>
<name>N6V9G3_9HYPH</name>
<dbReference type="Proteomes" id="UP000012429">
    <property type="component" value="Unassembled WGS sequence"/>
</dbReference>
<dbReference type="EMBL" id="AQHN01000055">
    <property type="protein sequence ID" value="ENN87647.1"/>
    <property type="molecule type" value="Genomic_DNA"/>
</dbReference>
<gene>
    <name evidence="2" type="ORF">RHSP_45402</name>
</gene>
<evidence type="ECO:0000313" key="3">
    <source>
        <dbReference type="Proteomes" id="UP000012429"/>
    </source>
</evidence>
<keyword evidence="1" id="KW-0472">Membrane</keyword>
<feature type="transmembrane region" description="Helical" evidence="1">
    <location>
        <begin position="40"/>
        <end position="61"/>
    </location>
</feature>
<dbReference type="InterPro" id="IPR010889">
    <property type="entry name" value="DUF1515"/>
</dbReference>
<sequence>MDDFGDRIAKVENTSVETTKVVEKMKPTVDEVHAWKQRGIGALFIVGIGASALTFLITTYFSNILSWLTKTGP</sequence>
<dbReference type="AlphaFoldDB" id="N6V9G3"/>
<dbReference type="Pfam" id="PF07439">
    <property type="entry name" value="DUF1515"/>
    <property type="match status" value="1"/>
</dbReference>
<accession>N6V9G3</accession>
<evidence type="ECO:0000256" key="1">
    <source>
        <dbReference type="SAM" id="Phobius"/>
    </source>
</evidence>
<reference evidence="2 3" key="1">
    <citation type="journal article" date="2012" name="BMC Genomics">
        <title>Genomic basis of broad host range and environmental adaptability of Rhizobium tropici CIAT 899 and Rhizobium sp. PRF 81 which are used in inoculants for common bean (Phaseolus vulgaris L.).</title>
        <authorList>
            <person name="Ormeno-Orrillo E."/>
            <person name="Menna P."/>
            <person name="Almeida L.G."/>
            <person name="Ollero F.J."/>
            <person name="Nicolas M.F."/>
            <person name="Pains Rodrigues E."/>
            <person name="Shigueyoshi Nakatani A."/>
            <person name="Silva Batista J.S."/>
            <person name="Oliveira Chueire L.M."/>
            <person name="Souza R.C."/>
            <person name="Ribeiro Vasconcelos A.T."/>
            <person name="Megias M."/>
            <person name="Hungria M."/>
            <person name="Martinez-Romero E."/>
        </authorList>
    </citation>
    <scope>NUCLEOTIDE SEQUENCE [LARGE SCALE GENOMIC DNA]</scope>
    <source>
        <strain evidence="2 3">PRF 81</strain>
    </source>
</reference>
<organism evidence="2 3">
    <name type="scientific">Rhizobium freirei PRF 81</name>
    <dbReference type="NCBI Taxonomy" id="363754"/>
    <lineage>
        <taxon>Bacteria</taxon>
        <taxon>Pseudomonadati</taxon>
        <taxon>Pseudomonadota</taxon>
        <taxon>Alphaproteobacteria</taxon>
        <taxon>Hyphomicrobiales</taxon>
        <taxon>Rhizobiaceae</taxon>
        <taxon>Rhizobium/Agrobacterium group</taxon>
        <taxon>Rhizobium</taxon>
    </lineage>
</organism>
<keyword evidence="3" id="KW-1185">Reference proteome</keyword>
<protein>
    <recommendedName>
        <fullName evidence="4">Transmembrane protein</fullName>
    </recommendedName>
</protein>
<comment type="caution">
    <text evidence="2">The sequence shown here is derived from an EMBL/GenBank/DDBJ whole genome shotgun (WGS) entry which is preliminary data.</text>
</comment>
<keyword evidence="1" id="KW-1133">Transmembrane helix</keyword>
<proteinExistence type="predicted"/>
<evidence type="ECO:0008006" key="4">
    <source>
        <dbReference type="Google" id="ProtNLM"/>
    </source>
</evidence>
<keyword evidence="1" id="KW-0812">Transmembrane</keyword>